<dbReference type="VEuPathDB" id="VectorBase:ASIC014407"/>
<gene>
    <name evidence="2" type="ORF">ZHAS_00014407</name>
</gene>
<accession>A0A084W865</accession>
<dbReference type="EMBL" id="KE525317">
    <property type="protein sequence ID" value="KFB46409.1"/>
    <property type="molecule type" value="Genomic_DNA"/>
</dbReference>
<reference evidence="2 4" key="1">
    <citation type="journal article" date="2014" name="BMC Genomics">
        <title>Genome sequence of Anopheles sinensis provides insight into genetics basis of mosquito competence for malaria parasites.</title>
        <authorList>
            <person name="Zhou D."/>
            <person name="Zhang D."/>
            <person name="Ding G."/>
            <person name="Shi L."/>
            <person name="Hou Q."/>
            <person name="Ye Y."/>
            <person name="Xu Y."/>
            <person name="Zhou H."/>
            <person name="Xiong C."/>
            <person name="Li S."/>
            <person name="Yu J."/>
            <person name="Hong S."/>
            <person name="Yu X."/>
            <person name="Zou P."/>
            <person name="Chen C."/>
            <person name="Chang X."/>
            <person name="Wang W."/>
            <person name="Lv Y."/>
            <person name="Sun Y."/>
            <person name="Ma L."/>
            <person name="Shen B."/>
            <person name="Zhu C."/>
        </authorList>
    </citation>
    <scope>NUCLEOTIDE SEQUENCE [LARGE SCALE GENOMIC DNA]</scope>
</reference>
<dbReference type="Proteomes" id="UP000030765">
    <property type="component" value="Unassembled WGS sequence"/>
</dbReference>
<dbReference type="EnsemblMetazoa" id="ASIC014407-RA">
    <property type="protein sequence ID" value="ASIC014407-PA"/>
    <property type="gene ID" value="ASIC014407"/>
</dbReference>
<dbReference type="EMBL" id="ATLV01021373">
    <property type="status" value="NOT_ANNOTATED_CDS"/>
    <property type="molecule type" value="Genomic_DNA"/>
</dbReference>
<proteinExistence type="predicted"/>
<evidence type="ECO:0000313" key="2">
    <source>
        <dbReference type="EMBL" id="KFB46409.1"/>
    </source>
</evidence>
<dbReference type="VEuPathDB" id="VectorBase:ASIS017806"/>
<feature type="coiled-coil region" evidence="1">
    <location>
        <begin position="271"/>
        <end position="298"/>
    </location>
</feature>
<dbReference type="AlphaFoldDB" id="A0A084W865"/>
<sequence>MMMAGGKVPFDFDSLERAQAIGRENTGQSQRPTDLEDVLKLGGRSCLVVVLVLAVLNGRTVVAGDFGLPYTVPGFDANFRSGIGAGVVGLVKANASLTKYELSADRSGATRVLHEVANNVTAPLNQLLGHVAASFGANGTESLKALATELESLAEPTKASLEVALASARTLEGKVRPGLVETLVANVTTISTEVGTLTQDWSTFGDALLKAGAPDSGIGASNVATLFTPELVESVISPVRLINAALGDIANAFNSVGKERTATIGYETSTNASIQNARQDLENQLSVVNRTFADAARQMEQQSNATVRQIRDGHNAILSRLSNDQSNVDRVRTYLAEVEAQGDRHNRRTGDLYRDLSANHTRTVQSTAESIASRLVAATAALTDSASLSDSGYVERCLQRHVPELRQAPYAVTRLSTCYQVDGRTLGYLTSAHNSFLEQLRLGAVYPAVQAQSVCGQGSSNCTSMYLQALTSVSGQSQVRLDAFDAFLAEEMSTLSERYNLCARAIAADIQGLVEQTVQKFSNCLLSGR</sequence>
<evidence type="ECO:0000313" key="4">
    <source>
        <dbReference type="Proteomes" id="UP000030765"/>
    </source>
</evidence>
<evidence type="ECO:0000256" key="1">
    <source>
        <dbReference type="SAM" id="Coils"/>
    </source>
</evidence>
<reference evidence="3" key="2">
    <citation type="submission" date="2020-05" db="UniProtKB">
        <authorList>
            <consortium name="EnsemblMetazoa"/>
        </authorList>
    </citation>
    <scope>IDENTIFICATION</scope>
</reference>
<name>A0A084W865_ANOSI</name>
<evidence type="ECO:0000313" key="3">
    <source>
        <dbReference type="EnsemblMetazoa" id="ASIC014407-PA"/>
    </source>
</evidence>
<keyword evidence="1" id="KW-0175">Coiled coil</keyword>
<keyword evidence="4" id="KW-1185">Reference proteome</keyword>
<organism evidence="2">
    <name type="scientific">Anopheles sinensis</name>
    <name type="common">Mosquito</name>
    <dbReference type="NCBI Taxonomy" id="74873"/>
    <lineage>
        <taxon>Eukaryota</taxon>
        <taxon>Metazoa</taxon>
        <taxon>Ecdysozoa</taxon>
        <taxon>Arthropoda</taxon>
        <taxon>Hexapoda</taxon>
        <taxon>Insecta</taxon>
        <taxon>Pterygota</taxon>
        <taxon>Neoptera</taxon>
        <taxon>Endopterygota</taxon>
        <taxon>Diptera</taxon>
        <taxon>Nematocera</taxon>
        <taxon>Culicoidea</taxon>
        <taxon>Culicidae</taxon>
        <taxon>Anophelinae</taxon>
        <taxon>Anopheles</taxon>
    </lineage>
</organism>
<dbReference type="OMA" id="QARVESC"/>
<dbReference type="OrthoDB" id="7737232at2759"/>
<protein>
    <submittedName>
        <fullName evidence="2">AGAP008146-PA-like protein</fullName>
    </submittedName>
</protein>